<sequence length="142" mass="14262">MATPLDLPGPVLVSACLLGARCRYDGGDRRDPRVLAAVAGREVVPVCPEEAGGLGTPRPPCDLAGGDGAAVLDGRARVVTRSGDDATAAFVRGAGIAAEAALRAGARLAILKEGSPSCGREGVCAARLARLGLRVLHEGDLA</sequence>
<gene>
    <name evidence="1" type="ORF">AMPC_12160</name>
</gene>
<dbReference type="PANTHER" id="PTHR30087">
    <property type="entry name" value="INNER MEMBRANE PROTEIN"/>
    <property type="match status" value="1"/>
</dbReference>
<dbReference type="Pfam" id="PF04463">
    <property type="entry name" value="2-thiour_desulf"/>
    <property type="match status" value="1"/>
</dbReference>
<protein>
    <recommendedName>
        <fullName evidence="3">DUF523 domain-containing protein</fullName>
    </recommendedName>
</protein>
<dbReference type="EMBL" id="AP025592">
    <property type="protein sequence ID" value="BDG08103.1"/>
    <property type="molecule type" value="Genomic_DNA"/>
</dbReference>
<reference evidence="2" key="1">
    <citation type="journal article" date="2022" name="Int. J. Syst. Evol. Microbiol.">
        <title>Anaeromyxobacter oryzae sp. nov., Anaeromyxobacter diazotrophicus sp. nov. and Anaeromyxobacter paludicola sp. nov., isolated from paddy soils.</title>
        <authorList>
            <person name="Itoh H."/>
            <person name="Xu Z."/>
            <person name="Mise K."/>
            <person name="Masuda Y."/>
            <person name="Ushijima N."/>
            <person name="Hayakawa C."/>
            <person name="Shiratori Y."/>
            <person name="Senoo K."/>
        </authorList>
    </citation>
    <scope>NUCLEOTIDE SEQUENCE [LARGE SCALE GENOMIC DNA]</scope>
    <source>
        <strain evidence="2">Red630</strain>
    </source>
</reference>
<keyword evidence="2" id="KW-1185">Reference proteome</keyword>
<evidence type="ECO:0000313" key="2">
    <source>
        <dbReference type="Proteomes" id="UP001162734"/>
    </source>
</evidence>
<dbReference type="RefSeq" id="WP_248345279.1">
    <property type="nucleotide sequence ID" value="NZ_AP025592.1"/>
</dbReference>
<evidence type="ECO:0000313" key="1">
    <source>
        <dbReference type="EMBL" id="BDG08103.1"/>
    </source>
</evidence>
<accession>A0ABM7X8D7</accession>
<name>A0ABM7X8D7_9BACT</name>
<dbReference type="PANTHER" id="PTHR30087:SF1">
    <property type="entry name" value="HYPOTHETICAL CYTOSOLIC PROTEIN"/>
    <property type="match status" value="1"/>
</dbReference>
<dbReference type="InterPro" id="IPR007553">
    <property type="entry name" value="2-thiour_desulf"/>
</dbReference>
<evidence type="ECO:0008006" key="3">
    <source>
        <dbReference type="Google" id="ProtNLM"/>
    </source>
</evidence>
<dbReference type="Proteomes" id="UP001162734">
    <property type="component" value="Chromosome"/>
</dbReference>
<proteinExistence type="predicted"/>
<organism evidence="1 2">
    <name type="scientific">Anaeromyxobacter paludicola</name>
    <dbReference type="NCBI Taxonomy" id="2918171"/>
    <lineage>
        <taxon>Bacteria</taxon>
        <taxon>Pseudomonadati</taxon>
        <taxon>Myxococcota</taxon>
        <taxon>Myxococcia</taxon>
        <taxon>Myxococcales</taxon>
        <taxon>Cystobacterineae</taxon>
        <taxon>Anaeromyxobacteraceae</taxon>
        <taxon>Anaeromyxobacter</taxon>
    </lineage>
</organism>